<dbReference type="Pfam" id="PF14380">
    <property type="entry name" value="WAK_assoc"/>
    <property type="match status" value="1"/>
</dbReference>
<evidence type="ECO:0000259" key="12">
    <source>
        <dbReference type="Pfam" id="PF14380"/>
    </source>
</evidence>
<evidence type="ECO:0000313" key="13">
    <source>
        <dbReference type="EMBL" id="KAK4787398.1"/>
    </source>
</evidence>
<reference evidence="13 14" key="1">
    <citation type="journal article" date="2023" name="Hortic Res">
        <title>Pangenome of water caltrop reveals structural variations and asymmetric subgenome divergence after allopolyploidization.</title>
        <authorList>
            <person name="Zhang X."/>
            <person name="Chen Y."/>
            <person name="Wang L."/>
            <person name="Yuan Y."/>
            <person name="Fang M."/>
            <person name="Shi L."/>
            <person name="Lu R."/>
            <person name="Comes H.P."/>
            <person name="Ma Y."/>
            <person name="Chen Y."/>
            <person name="Huang G."/>
            <person name="Zhou Y."/>
            <person name="Zheng Z."/>
            <person name="Qiu Y."/>
        </authorList>
    </citation>
    <scope>NUCLEOTIDE SEQUENCE [LARGE SCALE GENOMIC DNA]</scope>
    <source>
        <strain evidence="13">F231</strain>
    </source>
</reference>
<dbReference type="InterPro" id="IPR032872">
    <property type="entry name" value="WAK_assoc_C"/>
</dbReference>
<accession>A0AAN7R6A1</accession>
<dbReference type="GO" id="GO:0016020">
    <property type="term" value="C:membrane"/>
    <property type="evidence" value="ECO:0007669"/>
    <property type="project" value="UniProtKB-SubCell"/>
</dbReference>
<dbReference type="AlphaFoldDB" id="A0AAN7R6A1"/>
<dbReference type="EMBL" id="JAXQNO010000012">
    <property type="protein sequence ID" value="KAK4787398.1"/>
    <property type="molecule type" value="Genomic_DNA"/>
</dbReference>
<keyword evidence="5" id="KW-1133">Transmembrane helix</keyword>
<gene>
    <name evidence="13" type="ORF">SAY86_011231</name>
</gene>
<feature type="domain" description="Wall-associated receptor kinase galacturonan-binding" evidence="11">
    <location>
        <begin position="26"/>
        <end position="87"/>
    </location>
</feature>
<dbReference type="InterPro" id="IPR025287">
    <property type="entry name" value="WAK_GUB"/>
</dbReference>
<evidence type="ECO:0000256" key="7">
    <source>
        <dbReference type="ARBA" id="ARBA00023180"/>
    </source>
</evidence>
<feature type="domain" description="Wall-associated receptor kinase C-terminal" evidence="12">
    <location>
        <begin position="217"/>
        <end position="254"/>
    </location>
</feature>
<evidence type="ECO:0000256" key="10">
    <source>
        <dbReference type="SAM" id="SignalP"/>
    </source>
</evidence>
<dbReference type="GO" id="GO:0030247">
    <property type="term" value="F:polysaccharide binding"/>
    <property type="evidence" value="ECO:0007669"/>
    <property type="project" value="InterPro"/>
</dbReference>
<evidence type="ECO:0000256" key="2">
    <source>
        <dbReference type="ARBA" id="ARBA00012513"/>
    </source>
</evidence>
<sequence length="295" mass="31755">MAPSGLLALPFLLAAALLRSSTASPCRTSCGGVQVDYPFGIDDGCGAPQLRGWLSCNDTSGMFLQTPSGAYKVESVDYQKQRMMVYDPSMSTCSVLQPPHDLILSDVQYAIMLPSEDTVYALLNCSMDSPVVNRYRYLCLADAGGHTCDELYGSCSAFRIFHMSSNTTAPACCFTRYTTLRFMNMNMLDCTHYATFVGSDQGRGLRGIGPLDWNYGIGLSFTVPPESGCRRCKRSGGTCGFDTDSGANMCLCSGNVNTTGECAGRGLADGGERAAPGRRILLMALCLLLSFYQTI</sequence>
<dbReference type="PANTHER" id="PTHR33355:SF12">
    <property type="entry name" value="WALL-ASSOCIATED RECEPTOR KINASE CARBOXY-TERMINAL PROTEIN"/>
    <property type="match status" value="1"/>
</dbReference>
<comment type="catalytic activity">
    <reaction evidence="9">
        <text>L-seryl-[protein] + ATP = O-phospho-L-seryl-[protein] + ADP + H(+)</text>
        <dbReference type="Rhea" id="RHEA:17989"/>
        <dbReference type="Rhea" id="RHEA-COMP:9863"/>
        <dbReference type="Rhea" id="RHEA-COMP:11604"/>
        <dbReference type="ChEBI" id="CHEBI:15378"/>
        <dbReference type="ChEBI" id="CHEBI:29999"/>
        <dbReference type="ChEBI" id="CHEBI:30616"/>
        <dbReference type="ChEBI" id="CHEBI:83421"/>
        <dbReference type="ChEBI" id="CHEBI:456216"/>
        <dbReference type="EC" id="2.7.11.1"/>
    </reaction>
</comment>
<keyword evidence="3" id="KW-0812">Transmembrane</keyword>
<comment type="caution">
    <text evidence="13">The sequence shown here is derived from an EMBL/GenBank/DDBJ whole genome shotgun (WGS) entry which is preliminary data.</text>
</comment>
<organism evidence="13 14">
    <name type="scientific">Trapa natans</name>
    <name type="common">Water chestnut</name>
    <dbReference type="NCBI Taxonomy" id="22666"/>
    <lineage>
        <taxon>Eukaryota</taxon>
        <taxon>Viridiplantae</taxon>
        <taxon>Streptophyta</taxon>
        <taxon>Embryophyta</taxon>
        <taxon>Tracheophyta</taxon>
        <taxon>Spermatophyta</taxon>
        <taxon>Magnoliopsida</taxon>
        <taxon>eudicotyledons</taxon>
        <taxon>Gunneridae</taxon>
        <taxon>Pentapetalae</taxon>
        <taxon>rosids</taxon>
        <taxon>malvids</taxon>
        <taxon>Myrtales</taxon>
        <taxon>Lythraceae</taxon>
        <taxon>Trapa</taxon>
    </lineage>
</organism>
<keyword evidence="14" id="KW-1185">Reference proteome</keyword>
<proteinExistence type="predicted"/>
<evidence type="ECO:0000313" key="14">
    <source>
        <dbReference type="Proteomes" id="UP001346149"/>
    </source>
</evidence>
<dbReference type="PANTHER" id="PTHR33355">
    <property type="entry name" value="WALL-ASSOCIATED RECEPTOR KINASE CARBOXY-TERMINAL PROTEIN-RELATED"/>
    <property type="match status" value="1"/>
</dbReference>
<protein>
    <recommendedName>
        <fullName evidence="2">non-specific serine/threonine protein kinase</fullName>
        <ecNumber evidence="2">2.7.11.1</ecNumber>
    </recommendedName>
</protein>
<evidence type="ECO:0000256" key="5">
    <source>
        <dbReference type="ARBA" id="ARBA00022989"/>
    </source>
</evidence>
<evidence type="ECO:0000259" key="11">
    <source>
        <dbReference type="Pfam" id="PF13947"/>
    </source>
</evidence>
<name>A0AAN7R6A1_TRANT</name>
<evidence type="ECO:0000256" key="8">
    <source>
        <dbReference type="ARBA" id="ARBA00047899"/>
    </source>
</evidence>
<keyword evidence="6" id="KW-0472">Membrane</keyword>
<evidence type="ECO:0000256" key="3">
    <source>
        <dbReference type="ARBA" id="ARBA00022692"/>
    </source>
</evidence>
<dbReference type="EC" id="2.7.11.1" evidence="2"/>
<keyword evidence="7" id="KW-0325">Glycoprotein</keyword>
<feature type="chain" id="PRO_5042918852" description="non-specific serine/threonine protein kinase" evidence="10">
    <location>
        <begin position="24"/>
        <end position="295"/>
    </location>
</feature>
<evidence type="ECO:0000256" key="6">
    <source>
        <dbReference type="ARBA" id="ARBA00023136"/>
    </source>
</evidence>
<evidence type="ECO:0000256" key="1">
    <source>
        <dbReference type="ARBA" id="ARBA00004167"/>
    </source>
</evidence>
<comment type="subcellular location">
    <subcellularLocation>
        <location evidence="1">Membrane</location>
        <topology evidence="1">Single-pass membrane protein</topology>
    </subcellularLocation>
</comment>
<dbReference type="Pfam" id="PF13947">
    <property type="entry name" value="GUB_WAK_bind"/>
    <property type="match status" value="1"/>
</dbReference>
<dbReference type="Proteomes" id="UP001346149">
    <property type="component" value="Unassembled WGS sequence"/>
</dbReference>
<dbReference type="GO" id="GO:0004674">
    <property type="term" value="F:protein serine/threonine kinase activity"/>
    <property type="evidence" value="ECO:0007669"/>
    <property type="project" value="UniProtKB-KW"/>
</dbReference>
<comment type="catalytic activity">
    <reaction evidence="8">
        <text>L-threonyl-[protein] + ATP = O-phospho-L-threonyl-[protein] + ADP + H(+)</text>
        <dbReference type="Rhea" id="RHEA:46608"/>
        <dbReference type="Rhea" id="RHEA-COMP:11060"/>
        <dbReference type="Rhea" id="RHEA-COMP:11605"/>
        <dbReference type="ChEBI" id="CHEBI:15378"/>
        <dbReference type="ChEBI" id="CHEBI:30013"/>
        <dbReference type="ChEBI" id="CHEBI:30616"/>
        <dbReference type="ChEBI" id="CHEBI:61977"/>
        <dbReference type="ChEBI" id="CHEBI:456216"/>
        <dbReference type="EC" id="2.7.11.1"/>
    </reaction>
</comment>
<feature type="signal peptide" evidence="10">
    <location>
        <begin position="1"/>
        <end position="23"/>
    </location>
</feature>
<evidence type="ECO:0000256" key="9">
    <source>
        <dbReference type="ARBA" id="ARBA00048679"/>
    </source>
</evidence>
<keyword evidence="4 10" id="KW-0732">Signal</keyword>
<evidence type="ECO:0000256" key="4">
    <source>
        <dbReference type="ARBA" id="ARBA00022729"/>
    </source>
</evidence>